<keyword evidence="2" id="KW-1185">Reference proteome</keyword>
<gene>
    <name evidence="1" type="primary">g7752</name>
    <name evidence="1" type="ORF">NpPPO83_00007752</name>
</gene>
<dbReference type="EMBL" id="BSXG01000322">
    <property type="protein sequence ID" value="GME37338.1"/>
    <property type="molecule type" value="Genomic_DNA"/>
</dbReference>
<evidence type="ECO:0000313" key="2">
    <source>
        <dbReference type="Proteomes" id="UP001165186"/>
    </source>
</evidence>
<name>A0ACB5SEI1_9PEZI</name>
<evidence type="ECO:0000313" key="1">
    <source>
        <dbReference type="EMBL" id="GME37338.1"/>
    </source>
</evidence>
<accession>A0ACB5SEI1</accession>
<dbReference type="Proteomes" id="UP001165186">
    <property type="component" value="Unassembled WGS sequence"/>
</dbReference>
<reference evidence="1" key="1">
    <citation type="submission" date="2024-09" db="EMBL/GenBank/DDBJ databases">
        <title>Draft Genome Sequences of Neofusicoccum parvum.</title>
        <authorList>
            <person name="Ashida A."/>
            <person name="Camagna M."/>
            <person name="Tanaka A."/>
            <person name="Takemoto D."/>
        </authorList>
    </citation>
    <scope>NUCLEOTIDE SEQUENCE</scope>
    <source>
        <strain evidence="1">PPO83</strain>
    </source>
</reference>
<protein>
    <submittedName>
        <fullName evidence="1">Uncharacterized protein LAJ45_07093</fullName>
    </submittedName>
</protein>
<proteinExistence type="predicted"/>
<comment type="caution">
    <text evidence="1">The sequence shown here is derived from an EMBL/GenBank/DDBJ whole genome shotgun (WGS) entry which is preliminary data.</text>
</comment>
<sequence>MLSASSLPQLTNLPSVLELLLFCTLFYYIVRTIYNLYFHPLSKFPGPKIATFGEGYICWLTYKGQFTWDVDALHRKYGPVVRIAPNQLSFSGPTYQGGDVKPNLVTETDITRHGNLRKLYAHAFSTKALQKQEEIVQGHIHGFLRQLHTLGNTNDDLEMSKWFELVTFDVISDLTFGESFGSVQSDIHHPIVSVVLENVIYGTQLGVAARVAPILKPLIAVFSRDMREKRSRFLDYTRKAILKRMRIETTRKDLMDNVLKAEELKQFDEDDLLSKAQILLIAGSETTATFAAGVTYWLFKSPGACAKVQKEVRERYSSVKDITSSTVGSLPYLNAVVEEGLRIFPPVPLHLDRISPGATVDGECIPRGTRVAVNCVSATRNAIHFHDPDSFIPERWLDPELSDVKSVSQPFIMGPRVCIGRNLALMEMRLLLAKIHFLFDLEYVGRKNLDWDRDVMMWTLWKKPELMVKFKLREGVSL</sequence>
<organism evidence="1 2">
    <name type="scientific">Neofusicoccum parvum</name>
    <dbReference type="NCBI Taxonomy" id="310453"/>
    <lineage>
        <taxon>Eukaryota</taxon>
        <taxon>Fungi</taxon>
        <taxon>Dikarya</taxon>
        <taxon>Ascomycota</taxon>
        <taxon>Pezizomycotina</taxon>
        <taxon>Dothideomycetes</taxon>
        <taxon>Dothideomycetes incertae sedis</taxon>
        <taxon>Botryosphaeriales</taxon>
        <taxon>Botryosphaeriaceae</taxon>
        <taxon>Neofusicoccum</taxon>
    </lineage>
</organism>